<comment type="caution">
    <text evidence="3">The sequence shown here is derived from an EMBL/GenBank/DDBJ whole genome shotgun (WGS) entry which is preliminary data.</text>
</comment>
<dbReference type="Proteomes" id="UP000011626">
    <property type="component" value="Unassembled WGS sequence"/>
</dbReference>
<keyword evidence="1" id="KW-1133">Transmembrane helix</keyword>
<evidence type="ECO:0000256" key="1">
    <source>
        <dbReference type="SAM" id="Phobius"/>
    </source>
</evidence>
<feature type="transmembrane region" description="Helical" evidence="1">
    <location>
        <begin position="147"/>
        <end position="168"/>
    </location>
</feature>
<gene>
    <name evidence="3" type="ORF">C475_19463</name>
</gene>
<reference evidence="3 4" key="1">
    <citation type="journal article" date="2014" name="PLoS Genet.">
        <title>Phylogenetically driven sequencing of extremely halophilic archaea reveals strategies for static and dynamic osmo-response.</title>
        <authorList>
            <person name="Becker E.A."/>
            <person name="Seitzer P.M."/>
            <person name="Tritt A."/>
            <person name="Larsen D."/>
            <person name="Krusor M."/>
            <person name="Yao A.I."/>
            <person name="Wu D."/>
            <person name="Madern D."/>
            <person name="Eisen J.A."/>
            <person name="Darling A.E."/>
            <person name="Facciotti M.T."/>
        </authorList>
    </citation>
    <scope>NUCLEOTIDE SEQUENCE [LARGE SCALE GENOMIC DNA]</scope>
    <source>
        <strain evidence="3 4">2-9-1</strain>
    </source>
</reference>
<name>M0CC46_9EURY</name>
<dbReference type="InterPro" id="IPR013099">
    <property type="entry name" value="K_chnl_dom"/>
</dbReference>
<feature type="transmembrane region" description="Helical" evidence="1">
    <location>
        <begin position="180"/>
        <end position="199"/>
    </location>
</feature>
<dbReference type="STRING" id="797114.C475_19463"/>
<dbReference type="Pfam" id="PF07885">
    <property type="entry name" value="Ion_trans_2"/>
    <property type="match status" value="1"/>
</dbReference>
<dbReference type="eggNOG" id="arCOG03127">
    <property type="taxonomic scope" value="Archaea"/>
</dbReference>
<feature type="domain" description="Potassium channel" evidence="2">
    <location>
        <begin position="162"/>
        <end position="231"/>
    </location>
</feature>
<organism evidence="3 4">
    <name type="scientific">Halosimplex carlsbadense 2-9-1</name>
    <dbReference type="NCBI Taxonomy" id="797114"/>
    <lineage>
        <taxon>Archaea</taxon>
        <taxon>Methanobacteriati</taxon>
        <taxon>Methanobacteriota</taxon>
        <taxon>Stenosarchaea group</taxon>
        <taxon>Halobacteria</taxon>
        <taxon>Halobacteriales</taxon>
        <taxon>Haloarculaceae</taxon>
        <taxon>Halosimplex</taxon>
    </lineage>
</organism>
<keyword evidence="1" id="KW-0472">Membrane</keyword>
<dbReference type="AlphaFoldDB" id="M0CC46"/>
<proteinExistence type="predicted"/>
<keyword evidence="1" id="KW-0812">Transmembrane</keyword>
<dbReference type="Gene3D" id="1.10.287.70">
    <property type="match status" value="1"/>
</dbReference>
<feature type="transmembrane region" description="Helical" evidence="1">
    <location>
        <begin position="205"/>
        <end position="228"/>
    </location>
</feature>
<dbReference type="SUPFAM" id="SSF81324">
    <property type="entry name" value="Voltage-gated potassium channels"/>
    <property type="match status" value="1"/>
</dbReference>
<evidence type="ECO:0000259" key="2">
    <source>
        <dbReference type="Pfam" id="PF07885"/>
    </source>
</evidence>
<evidence type="ECO:0000313" key="4">
    <source>
        <dbReference type="Proteomes" id="UP000011626"/>
    </source>
</evidence>
<sequence length="234" mass="26214">MLVRTDLFDATLCDIRPYGATVADVQINERTAFWPADDEGWLPWRTHHRARCAYDPENARDTRTPDGHAHLPADSETDDQLLKAADTYRTLEAVARENSFPQLQSKMFVRRQDVQRRRYRVNEQYLEWAFAQVSRGLFKYGESLGRILAWSLVIIGSFASLYLGFGLIEVTGANAELSGLVDALYFSTLTFTTLGFGNFQPATTLGRGLVTLQAATGAIMIATVVFVLGRRAAR</sequence>
<protein>
    <recommendedName>
        <fullName evidence="2">Potassium channel domain-containing protein</fullName>
    </recommendedName>
</protein>
<evidence type="ECO:0000313" key="3">
    <source>
        <dbReference type="EMBL" id="ELZ20810.1"/>
    </source>
</evidence>
<keyword evidence="4" id="KW-1185">Reference proteome</keyword>
<accession>M0CC46</accession>
<dbReference type="EMBL" id="AOIU01000044">
    <property type="protein sequence ID" value="ELZ20810.1"/>
    <property type="molecule type" value="Genomic_DNA"/>
</dbReference>